<dbReference type="EMBL" id="JAYWIO010000007">
    <property type="protein sequence ID" value="KAK7250513.1"/>
    <property type="molecule type" value="Genomic_DNA"/>
</dbReference>
<dbReference type="InterPro" id="IPR013666">
    <property type="entry name" value="PH_pln"/>
</dbReference>
<dbReference type="InterPro" id="IPR008546">
    <property type="entry name" value="VAN3-bd-like_auxin_canal"/>
</dbReference>
<gene>
    <name evidence="3" type="ORF">RIF29_32999</name>
</gene>
<feature type="domain" description="Pleckstrin-like plant" evidence="2">
    <location>
        <begin position="105"/>
        <end position="134"/>
    </location>
</feature>
<accession>A0AAN9ED68</accession>
<dbReference type="Pfam" id="PF08458">
    <property type="entry name" value="PH_2"/>
    <property type="match status" value="1"/>
</dbReference>
<dbReference type="Proteomes" id="UP001372338">
    <property type="component" value="Unassembled WGS sequence"/>
</dbReference>
<comment type="caution">
    <text evidence="3">The sequence shown here is derived from an EMBL/GenBank/DDBJ whole genome shotgun (WGS) entry which is preliminary data.</text>
</comment>
<reference evidence="3 4" key="1">
    <citation type="submission" date="2024-01" db="EMBL/GenBank/DDBJ databases">
        <title>The genomes of 5 underutilized Papilionoideae crops provide insights into root nodulation and disease resistanc.</title>
        <authorList>
            <person name="Yuan L."/>
        </authorList>
    </citation>
    <scope>NUCLEOTIDE SEQUENCE [LARGE SCALE GENOMIC DNA]</scope>
    <source>
        <strain evidence="3">ZHUSHIDOU_FW_LH</strain>
        <tissue evidence="3">Leaf</tissue>
    </source>
</reference>
<dbReference type="Pfam" id="PF05703">
    <property type="entry name" value="Auxin_canalis"/>
    <property type="match status" value="1"/>
</dbReference>
<organism evidence="3 4">
    <name type="scientific">Crotalaria pallida</name>
    <name type="common">Smooth rattlebox</name>
    <name type="synonym">Crotalaria striata</name>
    <dbReference type="NCBI Taxonomy" id="3830"/>
    <lineage>
        <taxon>Eukaryota</taxon>
        <taxon>Viridiplantae</taxon>
        <taxon>Streptophyta</taxon>
        <taxon>Embryophyta</taxon>
        <taxon>Tracheophyta</taxon>
        <taxon>Spermatophyta</taxon>
        <taxon>Magnoliopsida</taxon>
        <taxon>eudicotyledons</taxon>
        <taxon>Gunneridae</taxon>
        <taxon>Pentapetalae</taxon>
        <taxon>rosids</taxon>
        <taxon>fabids</taxon>
        <taxon>Fabales</taxon>
        <taxon>Fabaceae</taxon>
        <taxon>Papilionoideae</taxon>
        <taxon>50 kb inversion clade</taxon>
        <taxon>genistoids sensu lato</taxon>
        <taxon>core genistoids</taxon>
        <taxon>Crotalarieae</taxon>
        <taxon>Crotalaria</taxon>
    </lineage>
</organism>
<evidence type="ECO:0000313" key="3">
    <source>
        <dbReference type="EMBL" id="KAK7250513.1"/>
    </source>
</evidence>
<sequence>MSSAIASAAALVASHCIEIAGDMGAYDQIITVVNSAINAKTNGDIMTLTSGAATGIRTLNIHNTGALHWKQVSFNVDSNLQIQSMESAVISQLGPKGRRNISSEKTADKIIEFECESKGDRQFWPEEIQYMLNYRSKVA</sequence>
<dbReference type="PANTHER" id="PTHR31351">
    <property type="entry name" value="EXPRESSED PROTEIN"/>
    <property type="match status" value="1"/>
</dbReference>
<protein>
    <submittedName>
        <fullName evidence="3">Uncharacterized protein</fullName>
    </submittedName>
</protein>
<evidence type="ECO:0000313" key="4">
    <source>
        <dbReference type="Proteomes" id="UP001372338"/>
    </source>
</evidence>
<keyword evidence="4" id="KW-1185">Reference proteome</keyword>
<dbReference type="PANTHER" id="PTHR31351:SF2">
    <property type="entry name" value="PHOSPHOINOSITIDE BINDING PROTEIN"/>
    <property type="match status" value="1"/>
</dbReference>
<evidence type="ECO:0000259" key="1">
    <source>
        <dbReference type="Pfam" id="PF05703"/>
    </source>
</evidence>
<name>A0AAN9ED68_CROPI</name>
<evidence type="ECO:0000259" key="2">
    <source>
        <dbReference type="Pfam" id="PF08458"/>
    </source>
</evidence>
<dbReference type="AlphaFoldDB" id="A0AAN9ED68"/>
<dbReference type="InterPro" id="IPR040269">
    <property type="entry name" value="VAB"/>
</dbReference>
<feature type="domain" description="VAN3-binding protein-like auxin canalisation" evidence="1">
    <location>
        <begin position="2"/>
        <end position="58"/>
    </location>
</feature>
<proteinExistence type="predicted"/>